<evidence type="ECO:0000256" key="2">
    <source>
        <dbReference type="SAM" id="SignalP"/>
    </source>
</evidence>
<keyword evidence="2" id="KW-0732">Signal</keyword>
<accession>A0A2A2A9Q7</accession>
<feature type="domain" description="DUF4124" evidence="4">
    <location>
        <begin position="31"/>
        <end position="77"/>
    </location>
</feature>
<evidence type="ECO:0000259" key="3">
    <source>
        <dbReference type="Pfam" id="PF00462"/>
    </source>
</evidence>
<evidence type="ECO:0000259" key="4">
    <source>
        <dbReference type="Pfam" id="PF13511"/>
    </source>
</evidence>
<feature type="domain" description="Glutaredoxin" evidence="3">
    <location>
        <begin position="96"/>
        <end position="151"/>
    </location>
</feature>
<name>A0A2A2A9Q7_9BURK</name>
<dbReference type="EMBL" id="NSJB01000015">
    <property type="protein sequence ID" value="PAT34502.1"/>
    <property type="molecule type" value="Genomic_DNA"/>
</dbReference>
<organism evidence="5 6">
    <name type="scientific">Vandammella animalimorsus</name>
    <dbReference type="NCBI Taxonomy" id="2029117"/>
    <lineage>
        <taxon>Bacteria</taxon>
        <taxon>Pseudomonadati</taxon>
        <taxon>Pseudomonadota</taxon>
        <taxon>Betaproteobacteria</taxon>
        <taxon>Burkholderiales</taxon>
        <taxon>Comamonadaceae</taxon>
        <taxon>Vandammella</taxon>
    </lineage>
</organism>
<dbReference type="SUPFAM" id="SSF52833">
    <property type="entry name" value="Thioredoxin-like"/>
    <property type="match status" value="1"/>
</dbReference>
<dbReference type="Proteomes" id="UP000218054">
    <property type="component" value="Unassembled WGS sequence"/>
</dbReference>
<gene>
    <name evidence="5" type="ORF">CK625_12790</name>
</gene>
<feature type="chain" id="PRO_5012764959" evidence="2">
    <location>
        <begin position="42"/>
        <end position="218"/>
    </location>
</feature>
<feature type="region of interest" description="Disordered" evidence="1">
    <location>
        <begin position="175"/>
        <end position="218"/>
    </location>
</feature>
<dbReference type="InterPro" id="IPR002109">
    <property type="entry name" value="Glutaredoxin"/>
</dbReference>
<evidence type="ECO:0000313" key="6">
    <source>
        <dbReference type="Proteomes" id="UP000218054"/>
    </source>
</evidence>
<dbReference type="Gene3D" id="3.40.30.10">
    <property type="entry name" value="Glutaredoxin"/>
    <property type="match status" value="1"/>
</dbReference>
<proteinExistence type="predicted"/>
<comment type="caution">
    <text evidence="5">The sequence shown here is derived from an EMBL/GenBank/DDBJ whole genome shotgun (WGS) entry which is preliminary data.</text>
</comment>
<dbReference type="CDD" id="cd02976">
    <property type="entry name" value="NrdH"/>
    <property type="match status" value="1"/>
</dbReference>
<dbReference type="Pfam" id="PF13511">
    <property type="entry name" value="DUF4124"/>
    <property type="match status" value="1"/>
</dbReference>
<dbReference type="InterPro" id="IPR036249">
    <property type="entry name" value="Thioredoxin-like_sf"/>
</dbReference>
<evidence type="ECO:0000313" key="5">
    <source>
        <dbReference type="EMBL" id="PAT34502.1"/>
    </source>
</evidence>
<dbReference type="PROSITE" id="PS51354">
    <property type="entry name" value="GLUTAREDOXIN_2"/>
    <property type="match status" value="1"/>
</dbReference>
<dbReference type="AlphaFoldDB" id="A0A2A2A9Q7"/>
<dbReference type="Pfam" id="PF00462">
    <property type="entry name" value="Glutaredoxin"/>
    <property type="match status" value="1"/>
</dbReference>
<sequence>MAPHHNNRGGITMAHLPPRATALTALAALALACAVSLPAGAQEVYRSKSASGSTLYTDKPPTAGAQSLSGKGNAQAAEDSRPASGGLQAAMRRYPVSLYVMPNCPACNNGRKWLQERGIPFQEYSIKTPEDQQTAARLGIESLPQLHIGRQTLDGFSASQWAQYLDAAGYPAQSELPADYSAPAPRSLSSAAAQNAPAASASTASGSDGSSAPPGFRF</sequence>
<keyword evidence="6" id="KW-1185">Reference proteome</keyword>
<dbReference type="InterPro" id="IPR025392">
    <property type="entry name" value="DUF4124"/>
</dbReference>
<feature type="compositionally biased region" description="Low complexity" evidence="1">
    <location>
        <begin position="181"/>
        <end position="218"/>
    </location>
</feature>
<reference evidence="5 6" key="1">
    <citation type="submission" date="2017-08" db="EMBL/GenBank/DDBJ databases">
        <title>WGS of Clinical strains of the CDC Group NO-1 linked to zoonotic infections in humans.</title>
        <authorList>
            <person name="Bernier A.-M."/>
            <person name="Bernard K."/>
        </authorList>
    </citation>
    <scope>NUCLEOTIDE SEQUENCE [LARGE SCALE GENOMIC DNA]</scope>
    <source>
        <strain evidence="5 6">NML00-0135</strain>
    </source>
</reference>
<evidence type="ECO:0000256" key="1">
    <source>
        <dbReference type="SAM" id="MobiDB-lite"/>
    </source>
</evidence>
<feature type="region of interest" description="Disordered" evidence="1">
    <location>
        <begin position="50"/>
        <end position="86"/>
    </location>
</feature>
<protein>
    <submittedName>
        <fullName evidence="5">NrdH-redoxin</fullName>
    </submittedName>
</protein>
<feature type="signal peptide" evidence="2">
    <location>
        <begin position="1"/>
        <end position="41"/>
    </location>
</feature>